<dbReference type="Gene3D" id="3.40.190.10">
    <property type="entry name" value="Periplasmic binding protein-like II"/>
    <property type="match status" value="2"/>
</dbReference>
<keyword evidence="7" id="KW-1185">Reference proteome</keyword>
<evidence type="ECO:0000256" key="3">
    <source>
        <dbReference type="ARBA" id="ARBA00022729"/>
    </source>
</evidence>
<dbReference type="PANTHER" id="PTHR30085">
    <property type="entry name" value="AMINO ACID ABC TRANSPORTER PERMEASE"/>
    <property type="match status" value="1"/>
</dbReference>
<dbReference type="SUPFAM" id="SSF53850">
    <property type="entry name" value="Periplasmic binding protein-like II"/>
    <property type="match status" value="1"/>
</dbReference>
<dbReference type="CDD" id="cd13692">
    <property type="entry name" value="PBP2_BztA"/>
    <property type="match status" value="1"/>
</dbReference>
<dbReference type="GO" id="GO:0006865">
    <property type="term" value="P:amino acid transport"/>
    <property type="evidence" value="ECO:0007669"/>
    <property type="project" value="TreeGrafter"/>
</dbReference>
<sequence>MDSLPPLTRLPKLIWTTLLLTCLNSFANAATLEQVMKNGDLRCGVYPDDPGRSAINSTGSWEGFYVDFCKATAAAVLKDPSFVHYVEVGAKTRFTSLIEQKTDVVMYSSTWTLGRESQFGVEFPTIYLFDGQGFMVRKNSGIKSAADLKNKTVCVTENTTSHKNLENLIKERGLNTKILFSNGDSFFRGSCDAYSADRMNLATNRANRADRPEIYEILPDIISREPIAPTVRNDDPQWSRVIRSVIHALILAEEKGINQRNVDQFLKRQNSAEINNLLGLDGNIGNQLGLDAKWAYRAIKAVGNYGEIYQRHFGPNTPIGVERGLNNLWSNGGLLYAPPFK</sequence>
<dbReference type="SMART" id="SM00062">
    <property type="entry name" value="PBPb"/>
    <property type="match status" value="1"/>
</dbReference>
<dbReference type="Pfam" id="PF00497">
    <property type="entry name" value="SBP_bac_3"/>
    <property type="match status" value="1"/>
</dbReference>
<dbReference type="InterPro" id="IPR051455">
    <property type="entry name" value="Bact_solute-bind_prot3"/>
</dbReference>
<dbReference type="STRING" id="64969.SAMN02745127_01881"/>
<accession>A0A1T4QID7</accession>
<organism evidence="6 7">
    <name type="scientific">Oceanospirillum multiglobuliferum</name>
    <dbReference type="NCBI Taxonomy" id="64969"/>
    <lineage>
        <taxon>Bacteria</taxon>
        <taxon>Pseudomonadati</taxon>
        <taxon>Pseudomonadota</taxon>
        <taxon>Gammaproteobacteria</taxon>
        <taxon>Oceanospirillales</taxon>
        <taxon>Oceanospirillaceae</taxon>
        <taxon>Oceanospirillum</taxon>
    </lineage>
</organism>
<name>A0A1T4QID7_9GAMM</name>
<evidence type="ECO:0000313" key="6">
    <source>
        <dbReference type="EMBL" id="OPX56390.1"/>
    </source>
</evidence>
<evidence type="ECO:0000259" key="5">
    <source>
        <dbReference type="SMART" id="SM00062"/>
    </source>
</evidence>
<feature type="domain" description="Solute-binding protein family 3/N-terminal" evidence="5">
    <location>
        <begin position="40"/>
        <end position="263"/>
    </location>
</feature>
<dbReference type="EMBL" id="MTSM01000003">
    <property type="protein sequence ID" value="OPX56390.1"/>
    <property type="molecule type" value="Genomic_DNA"/>
</dbReference>
<evidence type="ECO:0000256" key="4">
    <source>
        <dbReference type="SAM" id="SignalP"/>
    </source>
</evidence>
<protein>
    <submittedName>
        <fullName evidence="6">Amino acid ABC transporter substrate-binding protein</fullName>
    </submittedName>
</protein>
<proteinExistence type="inferred from homology"/>
<reference evidence="6 7" key="1">
    <citation type="submission" date="2017-01" db="EMBL/GenBank/DDBJ databases">
        <title>Genome Sequencing of a Marine Spirillum, Oceanospirillum multiglobuliferum ATCC 33336, from Japan.</title>
        <authorList>
            <person name="Carney J.G."/>
            <person name="Trachtenberg A.M."/>
            <person name="Rheaume B.A."/>
            <person name="Linnane J.D."/>
            <person name="Pitts N.L."/>
            <person name="Mykles D.L."/>
            <person name="Maclea K.S."/>
        </authorList>
    </citation>
    <scope>NUCLEOTIDE SEQUENCE [LARGE SCALE GENOMIC DNA]</scope>
    <source>
        <strain evidence="6 7">ATCC 33336</strain>
    </source>
</reference>
<comment type="caution">
    <text evidence="6">The sequence shown here is derived from an EMBL/GenBank/DDBJ whole genome shotgun (WGS) entry which is preliminary data.</text>
</comment>
<feature type="signal peptide" evidence="4">
    <location>
        <begin position="1"/>
        <end position="29"/>
    </location>
</feature>
<keyword evidence="2" id="KW-0813">Transport</keyword>
<dbReference type="Proteomes" id="UP000191418">
    <property type="component" value="Unassembled WGS sequence"/>
</dbReference>
<feature type="chain" id="PRO_5030034831" evidence="4">
    <location>
        <begin position="30"/>
        <end position="341"/>
    </location>
</feature>
<dbReference type="InterPro" id="IPR001638">
    <property type="entry name" value="Solute-binding_3/MltF_N"/>
</dbReference>
<dbReference type="AlphaFoldDB" id="A0A1T4QID7"/>
<evidence type="ECO:0000256" key="2">
    <source>
        <dbReference type="ARBA" id="ARBA00022448"/>
    </source>
</evidence>
<evidence type="ECO:0000313" key="7">
    <source>
        <dbReference type="Proteomes" id="UP000191418"/>
    </source>
</evidence>
<gene>
    <name evidence="6" type="ORF">BTE48_02875</name>
</gene>
<dbReference type="OrthoDB" id="9777941at2"/>
<evidence type="ECO:0000256" key="1">
    <source>
        <dbReference type="ARBA" id="ARBA00010333"/>
    </source>
</evidence>
<comment type="similarity">
    <text evidence="1">Belongs to the bacterial solute-binding protein 3 family.</text>
</comment>
<dbReference type="RefSeq" id="WP_078745478.1">
    <property type="nucleotide sequence ID" value="NZ_FUXG01000012.1"/>
</dbReference>
<keyword evidence="3 4" id="KW-0732">Signal</keyword>
<dbReference type="PANTHER" id="PTHR30085:SF7">
    <property type="entry name" value="AMINO-ACID ABC TRANSPORTER-BINDING PROTEIN YHDW-RELATED"/>
    <property type="match status" value="1"/>
</dbReference>